<name>A0A3R0XQS3_SALET</name>
<accession>A0A3R0XQS3</accession>
<organism evidence="1">
    <name type="scientific">Salmonella enterica I</name>
    <dbReference type="NCBI Taxonomy" id="59201"/>
    <lineage>
        <taxon>Bacteria</taxon>
        <taxon>Pseudomonadati</taxon>
        <taxon>Pseudomonadota</taxon>
        <taxon>Gammaproteobacteria</taxon>
        <taxon>Enterobacterales</taxon>
        <taxon>Enterobacteriaceae</taxon>
        <taxon>Salmonella</taxon>
    </lineage>
</organism>
<evidence type="ECO:0000313" key="1">
    <source>
        <dbReference type="EMBL" id="MLU99542.1"/>
    </source>
</evidence>
<sequence length="100" mass="11979">MITPIKYLEKVRFMKIKPSYLDEQINELHDRVDSLGFALKSVCRILASRDDDIHNDLMKWTSFNANRIDENFPDMKHLNEFLDVILKDLFELHKQKQKDN</sequence>
<dbReference type="EMBL" id="RVHM01000047">
    <property type="protein sequence ID" value="MLU99542.1"/>
    <property type="molecule type" value="Genomic_DNA"/>
</dbReference>
<dbReference type="AlphaFoldDB" id="A0A3R0XQS3"/>
<dbReference type="Proteomes" id="UP000885374">
    <property type="component" value="Unassembled WGS sequence"/>
</dbReference>
<protein>
    <submittedName>
        <fullName evidence="1">Uncharacterized protein</fullName>
    </submittedName>
</protein>
<reference evidence="1" key="1">
    <citation type="submission" date="2018-07" db="EMBL/GenBank/DDBJ databases">
        <authorList>
            <person name="Ashton P.M."/>
            <person name="Dallman T."/>
            <person name="Nair S."/>
            <person name="De Pinna E."/>
            <person name="Peters T."/>
            <person name="Grant K."/>
        </authorList>
    </citation>
    <scope>NUCLEOTIDE SEQUENCE [LARGE SCALE GENOMIC DNA]</scope>
    <source>
        <strain evidence="1">157339</strain>
    </source>
</reference>
<proteinExistence type="predicted"/>
<comment type="caution">
    <text evidence="1">The sequence shown here is derived from an EMBL/GenBank/DDBJ whole genome shotgun (WGS) entry which is preliminary data.</text>
</comment>
<gene>
    <name evidence="1" type="ORF">DRU74_22965</name>
</gene>